<sequence>MRGQIVDKGRFVHAGYGMNALFGLQKQANSIYCRDDVDTGKRSASGNFAFIFTLKPRICGFIFNKIITLGELIII</sequence>
<name>A0A0E0Y3I9_ECO1C</name>
<proteinExistence type="predicted"/>
<dbReference type="EMBL" id="CP003289">
    <property type="protein sequence ID" value="AFS75469.1"/>
    <property type="molecule type" value="Genomic_DNA"/>
</dbReference>
<dbReference type="Proteomes" id="UP000006167">
    <property type="component" value="Chromosome"/>
</dbReference>
<evidence type="ECO:0000313" key="1">
    <source>
        <dbReference type="EMBL" id="AFS75469.1"/>
    </source>
</evidence>
<gene>
    <name evidence="1" type="ordered locus">O3K_17980</name>
</gene>
<organism evidence="1 2">
    <name type="scientific">Escherichia coli O104:H4 (strain 2011C-3493)</name>
    <dbReference type="NCBI Taxonomy" id="1133852"/>
    <lineage>
        <taxon>Bacteria</taxon>
        <taxon>Pseudomonadati</taxon>
        <taxon>Pseudomonadota</taxon>
        <taxon>Gammaproteobacteria</taxon>
        <taxon>Enterobacterales</taxon>
        <taxon>Enterobacteriaceae</taxon>
        <taxon>Escherichia</taxon>
    </lineage>
</organism>
<accession>A0A0E0Y3I9</accession>
<dbReference type="AlphaFoldDB" id="A0A0E0Y3I9"/>
<reference evidence="1 2" key="1">
    <citation type="journal article" date="2012" name="PLoS ONE">
        <title>Genomic comparison of Escherichia coli O104:H4 isolates from 2009 and 2011 reveals plasmid, and prophage heterogeneity, including Shiga toxin encoding phage stx2.</title>
        <authorList>
            <consortium name="Threat Characterization Consortium"/>
            <person name="Ahmed S.A."/>
            <person name="Awosika J."/>
            <person name="Baldwin C."/>
            <person name="Bishop-Lilly K.A."/>
            <person name="Biswas B."/>
            <person name="Broomall S."/>
            <person name="Chain P.S."/>
            <person name="Chertkov O."/>
            <person name="Chokoshvili O."/>
            <person name="Coyne S."/>
            <person name="Davenport K."/>
            <person name="Detter J.C."/>
            <person name="Dorman W."/>
            <person name="Erkkila T.H."/>
            <person name="Folster J.P."/>
            <person name="Frey K.G."/>
            <person name="George M."/>
            <person name="Gleasner C."/>
            <person name="Henry M."/>
            <person name="Hill K.K."/>
            <person name="Hubbard K."/>
            <person name="Insalaco J."/>
            <person name="Johnson S."/>
            <person name="Kitzmiller A."/>
            <person name="Krepps M."/>
            <person name="Lo C.C."/>
            <person name="Luu T."/>
            <person name="McNew L.A."/>
            <person name="Minogue T."/>
            <person name="Munk C.A."/>
            <person name="Osborne B."/>
            <person name="Patel M."/>
            <person name="Reitenga K.G."/>
            <person name="Rosenzweig C.N."/>
            <person name="Shea A."/>
            <person name="Shen X."/>
            <person name="Strockbine N."/>
            <person name="Tarr C."/>
            <person name="Teshima H."/>
            <person name="van Gieson E."/>
            <person name="Verratti K."/>
            <person name="Wolcott M."/>
            <person name="Xie G."/>
            <person name="Sozhamannan S."/>
            <person name="Gibbons H.S."/>
        </authorList>
    </citation>
    <scope>NUCLEOTIDE SEQUENCE [LARGE SCALE GENOMIC DNA]</scope>
    <source>
        <strain evidence="1 2">2011C-3493</strain>
    </source>
</reference>
<dbReference type="HOGENOM" id="CLU_144699_2_2_6"/>
<dbReference type="KEGG" id="esl:O3K_17980"/>
<protein>
    <submittedName>
        <fullName evidence="1">Uncharacterized protein</fullName>
    </submittedName>
</protein>
<dbReference type="PATRIC" id="fig|1133852.3.peg.3740"/>
<evidence type="ECO:0000313" key="2">
    <source>
        <dbReference type="Proteomes" id="UP000006167"/>
    </source>
</evidence>